<protein>
    <submittedName>
        <fullName evidence="2">Phage portal protein, lambda family</fullName>
    </submittedName>
</protein>
<evidence type="ECO:0000256" key="1">
    <source>
        <dbReference type="SAM" id="MobiDB-lite"/>
    </source>
</evidence>
<dbReference type="EMBL" id="CYYY01000001">
    <property type="protein sequence ID" value="CUN41299.1"/>
    <property type="molecule type" value="Genomic_DNA"/>
</dbReference>
<dbReference type="Pfam" id="PF05136">
    <property type="entry name" value="Phage_portal_2"/>
    <property type="match status" value="1"/>
</dbReference>
<dbReference type="RefSeq" id="WP_055180310.1">
    <property type="nucleotide sequence ID" value="NZ_CABIWY010000001.1"/>
</dbReference>
<reference evidence="2 3" key="1">
    <citation type="submission" date="2015-09" db="EMBL/GenBank/DDBJ databases">
        <authorList>
            <consortium name="Pathogen Informatics"/>
        </authorList>
    </citation>
    <scope>NUCLEOTIDE SEQUENCE [LARGE SCALE GENOMIC DNA]</scope>
    <source>
        <strain evidence="2 3">2789STDY5608866</strain>
    </source>
</reference>
<feature type="region of interest" description="Disordered" evidence="1">
    <location>
        <begin position="484"/>
        <end position="532"/>
    </location>
</feature>
<dbReference type="GO" id="GO:0005198">
    <property type="term" value="F:structural molecule activity"/>
    <property type="evidence" value="ECO:0007669"/>
    <property type="project" value="InterPro"/>
</dbReference>
<proteinExistence type="predicted"/>
<feature type="compositionally biased region" description="Low complexity" evidence="1">
    <location>
        <begin position="498"/>
        <end position="508"/>
    </location>
</feature>
<dbReference type="AlphaFoldDB" id="A0A173WP12"/>
<evidence type="ECO:0000313" key="2">
    <source>
        <dbReference type="EMBL" id="CUN41299.1"/>
    </source>
</evidence>
<organism evidence="2 3">
    <name type="scientific">Dorea longicatena</name>
    <dbReference type="NCBI Taxonomy" id="88431"/>
    <lineage>
        <taxon>Bacteria</taxon>
        <taxon>Bacillati</taxon>
        <taxon>Bacillota</taxon>
        <taxon>Clostridia</taxon>
        <taxon>Lachnospirales</taxon>
        <taxon>Lachnospiraceae</taxon>
        <taxon>Dorea</taxon>
    </lineage>
</organism>
<dbReference type="NCBIfam" id="TIGR01539">
    <property type="entry name" value="portal_lambda"/>
    <property type="match status" value="1"/>
</dbReference>
<feature type="compositionally biased region" description="Acidic residues" evidence="1">
    <location>
        <begin position="509"/>
        <end position="525"/>
    </location>
</feature>
<dbReference type="GO" id="GO:0019068">
    <property type="term" value="P:virion assembly"/>
    <property type="evidence" value="ECO:0007669"/>
    <property type="project" value="InterPro"/>
</dbReference>
<evidence type="ECO:0000313" key="3">
    <source>
        <dbReference type="Proteomes" id="UP000095439"/>
    </source>
</evidence>
<gene>
    <name evidence="2" type="ORF">ERS852423_00377</name>
</gene>
<dbReference type="Proteomes" id="UP000095439">
    <property type="component" value="Unassembled WGS sequence"/>
</dbReference>
<name>A0A173WP12_9FIRM</name>
<dbReference type="InterPro" id="IPR006429">
    <property type="entry name" value="Phage_lambda_portal"/>
</dbReference>
<sequence length="532" mass="60186">MNWLDGIIGFISPEWGARREAWRQSLTEMRNYDAGNYDRGNANWRVLNQSAEFTDRYSRDNVRARARDLERNSDMMNSVIGAYKRNVIGGGYALQAKTGSDKTNEIIQTAWKKWCKKQNCDVTGTQSFTQMMRMCVKRKKVDGGILIIKRYTKDGYLPFKLQTFEVDELDNSQMLPKKKGNKVVGGIEMNEYNKPMGYWIRQYSVDGMALSNPVYVDAKDVIFLYTKHRPSQVREMSDMSPTITRIRDANEFMIAVSVKERIAACLSVFIKKQLPTTGIGRQNGSVPGPHQDYQGKSIAPGMIKELNAGDEIQVVNPTGQATDAASYIKLQQRLVGAGQGISYEATSRDMSESNYSSTRQGIIEDDMTYAEEKEMLMEVMDEIYETFIISLWLAGELDAKDFWDNKDKYFEHAWITAPKKWIDPQKEANANKIALNTGQKTFKQIAAEQGRDWKEQIDEMAEVLEYAKDKGIDLGGVIFDQTAAELYEDEETPADNPQQTDGNQTGEETGQESEEGDGAEEEGETDNQGTDS</sequence>
<accession>A0A173WP12</accession>